<accession>A0A7W8KJ42</accession>
<sequence>MRHAHLALTAATLALTLAACGHSTTPSPSASADFVTLSLRAPFAPVTSQGLPGADGRSPVDHLKVKVYDAQQKAVTFDGQNVYQQGGPQAFLTLDAAHPSATALLPKGTYSFENVGTAGAGGTFLAYGRNDDQDLSADSPSVTLDLHALIDPDTLALNTYLPVKYAFTQDVLDLRLQARTPVAGEASLPVPTNDYEVTYAASLAEVLGSSPLGARVKVLGQTGAATIDTTATVSGWMADGAETASWRSVPVTAHVALGSSSIGADVGAPTASVDVPAGATAGLAGVLTGAASDAETGIAAVRVFDGSTLIGSTDSADGVSAVTFALDGELSTSDHWTLSWTPSTAGPHDLTVVVEDMRGNETWKQQTVTVGQFD</sequence>
<name>A0A7W8KJ42_9DEIO</name>
<dbReference type="AlphaFoldDB" id="A0A7W8KJ42"/>
<organism evidence="2 3">
    <name type="scientific">Deinococcus metalli</name>
    <dbReference type="NCBI Taxonomy" id="1141878"/>
    <lineage>
        <taxon>Bacteria</taxon>
        <taxon>Thermotogati</taxon>
        <taxon>Deinococcota</taxon>
        <taxon>Deinococci</taxon>
        <taxon>Deinococcales</taxon>
        <taxon>Deinococcaceae</taxon>
        <taxon>Deinococcus</taxon>
    </lineage>
</organism>
<dbReference type="InterPro" id="IPR013783">
    <property type="entry name" value="Ig-like_fold"/>
</dbReference>
<dbReference type="PROSITE" id="PS51257">
    <property type="entry name" value="PROKAR_LIPOPROTEIN"/>
    <property type="match status" value="1"/>
</dbReference>
<dbReference type="EMBL" id="JACHFK010000016">
    <property type="protein sequence ID" value="MBB5378855.1"/>
    <property type="molecule type" value="Genomic_DNA"/>
</dbReference>
<dbReference type="RefSeq" id="WP_184115662.1">
    <property type="nucleotide sequence ID" value="NZ_BNAJ01000016.1"/>
</dbReference>
<evidence type="ECO:0000313" key="4">
    <source>
        <dbReference type="Proteomes" id="UP000619376"/>
    </source>
</evidence>
<dbReference type="Proteomes" id="UP000539473">
    <property type="component" value="Unassembled WGS sequence"/>
</dbReference>
<evidence type="ECO:0000313" key="1">
    <source>
        <dbReference type="EMBL" id="GHF62198.1"/>
    </source>
</evidence>
<comment type="caution">
    <text evidence="2">The sequence shown here is derived from an EMBL/GenBank/DDBJ whole genome shotgun (WGS) entry which is preliminary data.</text>
</comment>
<proteinExistence type="predicted"/>
<keyword evidence="4" id="KW-1185">Reference proteome</keyword>
<reference evidence="1" key="4">
    <citation type="submission" date="2024-05" db="EMBL/GenBank/DDBJ databases">
        <authorList>
            <person name="Sun Q."/>
            <person name="Zhou Y."/>
        </authorList>
    </citation>
    <scope>NUCLEOTIDE SEQUENCE</scope>
    <source>
        <strain evidence="1">CGMCC 1.18437</strain>
    </source>
</reference>
<reference evidence="4" key="2">
    <citation type="journal article" date="2019" name="Int. J. Syst. Evol. Microbiol.">
        <title>The Global Catalogue of Microorganisms (GCM) 10K type strain sequencing project: providing services to taxonomists for standard genome sequencing and annotation.</title>
        <authorList>
            <consortium name="The Broad Institute Genomics Platform"/>
            <consortium name="The Broad Institute Genome Sequencing Center for Infectious Disease"/>
            <person name="Wu L."/>
            <person name="Ma J."/>
        </authorList>
    </citation>
    <scope>NUCLEOTIDE SEQUENCE [LARGE SCALE GENOMIC DNA]</scope>
    <source>
        <strain evidence="4">CGMCC 1.18437</strain>
    </source>
</reference>
<reference evidence="1" key="1">
    <citation type="journal article" date="2014" name="Int. J. Syst. Evol. Microbiol.">
        <title>Complete genome of a new Firmicutes species belonging to the dominant human colonic microbiota ('Ruminococcus bicirculans') reveals two chromosomes and a selective capacity to utilize plant glucans.</title>
        <authorList>
            <consortium name="NISC Comparative Sequencing Program"/>
            <person name="Wegmann U."/>
            <person name="Louis P."/>
            <person name="Goesmann A."/>
            <person name="Henrissat B."/>
            <person name="Duncan S.H."/>
            <person name="Flint H.J."/>
        </authorList>
    </citation>
    <scope>NUCLEOTIDE SEQUENCE</scope>
    <source>
        <strain evidence="1">CGMCC 1.18437</strain>
    </source>
</reference>
<reference evidence="2 3" key="3">
    <citation type="submission" date="2020-08" db="EMBL/GenBank/DDBJ databases">
        <title>Genomic Encyclopedia of Type Strains, Phase IV (KMG-IV): sequencing the most valuable type-strain genomes for metagenomic binning, comparative biology and taxonomic classification.</title>
        <authorList>
            <person name="Goeker M."/>
        </authorList>
    </citation>
    <scope>NUCLEOTIDE SEQUENCE [LARGE SCALE GENOMIC DNA]</scope>
    <source>
        <strain evidence="2 3">DSM 27521</strain>
    </source>
</reference>
<protein>
    <submittedName>
        <fullName evidence="2">Uncharacterized protein</fullName>
    </submittedName>
</protein>
<dbReference type="Gene3D" id="2.60.40.10">
    <property type="entry name" value="Immunoglobulins"/>
    <property type="match status" value="1"/>
</dbReference>
<dbReference type="Proteomes" id="UP000619376">
    <property type="component" value="Unassembled WGS sequence"/>
</dbReference>
<evidence type="ECO:0000313" key="2">
    <source>
        <dbReference type="EMBL" id="MBB5378855.1"/>
    </source>
</evidence>
<dbReference type="EMBL" id="BNAJ01000016">
    <property type="protein sequence ID" value="GHF62198.1"/>
    <property type="molecule type" value="Genomic_DNA"/>
</dbReference>
<evidence type="ECO:0000313" key="3">
    <source>
        <dbReference type="Proteomes" id="UP000539473"/>
    </source>
</evidence>
<gene>
    <name evidence="1" type="ORF">GCM10017781_42850</name>
    <name evidence="2" type="ORF">HNQ07_004362</name>
</gene>